<dbReference type="OrthoDB" id="360521at2759"/>
<evidence type="ECO:0000256" key="2">
    <source>
        <dbReference type="ARBA" id="ARBA00009448"/>
    </source>
</evidence>
<feature type="compositionally biased region" description="Polar residues" evidence="7">
    <location>
        <begin position="401"/>
        <end position="416"/>
    </location>
</feature>
<evidence type="ECO:0000256" key="6">
    <source>
        <dbReference type="ARBA" id="ARBA00023242"/>
    </source>
</evidence>
<gene>
    <name evidence="9" type="ORF">NTEN_LOCUS9153</name>
</gene>
<sequence>MWRPLRAKRDGEREGDGRCEKRVRAEERRLSPAADPTGGTFGGERLAALSGRLLVPVRGRGRQARRSAAVMFGLVRHGRLCCSSRLRLLNEKTVSQVRYKKGDGTLYLMSERLAWILDHKDTVCVSHRYADIKLQKISPEGKPKIQLQVVLHDNTTSTFQFVNRQGAQAAIKERDKVKDLLVSLLPKFKTKVNKELEEKNRLLSENPSLLQLYRDLVMTEVVTSEEFWASHASAYLNKNSHTKQPVGVSGAFLADIKPQTDGCNGLKYNLTTDVMEAIFRTYPAVRQKHREAVPNKYTEAEFWTKFFQSHYFHRDRINAGTKDLFTDCAKIDDQVLSKEMIDGVSDPLVDISSFEDTTLAEGYGTSTENSKGPGQNIVHQSMIKRFNQHSIMVLKACQNSTANTDGTTPQVNGTGDSSHRETQMNHKSRKVERYLQGPASSDDATVQPVTESDLPLLAQALVRLKDEVANYPLHSPNHNLVAPTVAVNVLGELTPGGALMRAHHDDSFSELVQEPLAKEVRAIYASTCELLRHFWACFPPTTQELQAKAEHAYNALRRLHNARIKPFESRVMVDFSPISQQLTAHLNLCLNTAYNKYEVWQSRRKQLPPLPGNR</sequence>
<dbReference type="PANTHER" id="PTHR12856">
    <property type="entry name" value="TRANSCRIPTION INITIATION FACTOR IIH-RELATED"/>
    <property type="match status" value="1"/>
</dbReference>
<keyword evidence="5" id="KW-0804">Transcription</keyword>
<evidence type="ECO:0000256" key="3">
    <source>
        <dbReference type="ARBA" id="ARBA00022737"/>
    </source>
</evidence>
<dbReference type="InterPro" id="IPR013876">
    <property type="entry name" value="TFIIH_BTF_p62_N"/>
</dbReference>
<keyword evidence="6" id="KW-0539">Nucleus</keyword>
<comment type="subcellular location">
    <subcellularLocation>
        <location evidence="1">Nucleus</location>
    </subcellularLocation>
</comment>
<dbReference type="Pfam" id="PF08567">
    <property type="entry name" value="PH_TFIIH"/>
    <property type="match status" value="1"/>
</dbReference>
<feature type="domain" description="BSD" evidence="8">
    <location>
        <begin position="262"/>
        <end position="314"/>
    </location>
</feature>
<accession>A0A6H5GIP1</accession>
<organism evidence="9 10">
    <name type="scientific">Nesidiocoris tenuis</name>
    <dbReference type="NCBI Taxonomy" id="355587"/>
    <lineage>
        <taxon>Eukaryota</taxon>
        <taxon>Metazoa</taxon>
        <taxon>Ecdysozoa</taxon>
        <taxon>Arthropoda</taxon>
        <taxon>Hexapoda</taxon>
        <taxon>Insecta</taxon>
        <taxon>Pterygota</taxon>
        <taxon>Neoptera</taxon>
        <taxon>Paraneoptera</taxon>
        <taxon>Hemiptera</taxon>
        <taxon>Heteroptera</taxon>
        <taxon>Panheteroptera</taxon>
        <taxon>Cimicomorpha</taxon>
        <taxon>Miridae</taxon>
        <taxon>Dicyphina</taxon>
        <taxon>Nesidiocoris</taxon>
    </lineage>
</organism>
<dbReference type="SUPFAM" id="SSF140383">
    <property type="entry name" value="BSD domain-like"/>
    <property type="match status" value="2"/>
</dbReference>
<dbReference type="CDD" id="cd13229">
    <property type="entry name" value="PH_TFIIH"/>
    <property type="match status" value="1"/>
</dbReference>
<dbReference type="Gene3D" id="2.30.29.30">
    <property type="entry name" value="Pleckstrin-homology domain (PH domain)/Phosphotyrosine-binding domain (PTB)"/>
    <property type="match status" value="1"/>
</dbReference>
<evidence type="ECO:0000259" key="8">
    <source>
        <dbReference type="PROSITE" id="PS50858"/>
    </source>
</evidence>
<feature type="region of interest" description="Disordered" evidence="7">
    <location>
        <begin position="401"/>
        <end position="430"/>
    </location>
</feature>
<evidence type="ECO:0000256" key="5">
    <source>
        <dbReference type="ARBA" id="ARBA00023163"/>
    </source>
</evidence>
<feature type="domain" description="BSD" evidence="8">
    <location>
        <begin position="184"/>
        <end position="231"/>
    </location>
</feature>
<dbReference type="GO" id="GO:0006289">
    <property type="term" value="P:nucleotide-excision repair"/>
    <property type="evidence" value="ECO:0007669"/>
    <property type="project" value="InterPro"/>
</dbReference>
<evidence type="ECO:0000256" key="7">
    <source>
        <dbReference type="SAM" id="MobiDB-lite"/>
    </source>
</evidence>
<keyword evidence="4" id="KW-0805">Transcription regulation</keyword>
<dbReference type="SMART" id="SM00751">
    <property type="entry name" value="BSD"/>
    <property type="match status" value="2"/>
</dbReference>
<dbReference type="Pfam" id="PF03909">
    <property type="entry name" value="BSD"/>
    <property type="match status" value="1"/>
</dbReference>
<evidence type="ECO:0000256" key="1">
    <source>
        <dbReference type="ARBA" id="ARBA00004123"/>
    </source>
</evidence>
<dbReference type="Proteomes" id="UP000479000">
    <property type="component" value="Unassembled WGS sequence"/>
</dbReference>
<keyword evidence="3" id="KW-0677">Repeat</keyword>
<evidence type="ECO:0000256" key="4">
    <source>
        <dbReference type="ARBA" id="ARBA00023015"/>
    </source>
</evidence>
<feature type="region of interest" description="Disordered" evidence="7">
    <location>
        <begin position="1"/>
        <end position="42"/>
    </location>
</feature>
<dbReference type="GO" id="GO:0000439">
    <property type="term" value="C:transcription factor TFIIH core complex"/>
    <property type="evidence" value="ECO:0007669"/>
    <property type="project" value="InterPro"/>
</dbReference>
<name>A0A6H5GIP1_9HEMI</name>
<dbReference type="GO" id="GO:0006351">
    <property type="term" value="P:DNA-templated transcription"/>
    <property type="evidence" value="ECO:0007669"/>
    <property type="project" value="InterPro"/>
</dbReference>
<dbReference type="AlphaFoldDB" id="A0A6H5GIP1"/>
<dbReference type="PROSITE" id="PS50858">
    <property type="entry name" value="BSD"/>
    <property type="match status" value="2"/>
</dbReference>
<keyword evidence="10" id="KW-1185">Reference proteome</keyword>
<dbReference type="InterPro" id="IPR027079">
    <property type="entry name" value="Tfb1/GTF2H1"/>
</dbReference>
<reference evidence="9 10" key="1">
    <citation type="submission" date="2020-02" db="EMBL/GenBank/DDBJ databases">
        <authorList>
            <person name="Ferguson B K."/>
        </authorList>
    </citation>
    <scope>NUCLEOTIDE SEQUENCE [LARGE SCALE GENOMIC DNA]</scope>
</reference>
<dbReference type="EMBL" id="CADCXU010013540">
    <property type="protein sequence ID" value="CAB0003643.1"/>
    <property type="molecule type" value="Genomic_DNA"/>
</dbReference>
<dbReference type="InterPro" id="IPR011993">
    <property type="entry name" value="PH-like_dom_sf"/>
</dbReference>
<protein>
    <recommendedName>
        <fullName evidence="8">BSD domain-containing protein</fullName>
    </recommendedName>
</protein>
<dbReference type="Gene3D" id="1.10.3970.10">
    <property type="entry name" value="BSD domain"/>
    <property type="match status" value="1"/>
</dbReference>
<evidence type="ECO:0000313" key="10">
    <source>
        <dbReference type="Proteomes" id="UP000479000"/>
    </source>
</evidence>
<dbReference type="Gene3D" id="6.10.140.1200">
    <property type="match status" value="1"/>
</dbReference>
<feature type="compositionally biased region" description="Basic and acidic residues" evidence="7">
    <location>
        <begin position="7"/>
        <end position="30"/>
    </location>
</feature>
<dbReference type="SUPFAM" id="SSF50729">
    <property type="entry name" value="PH domain-like"/>
    <property type="match status" value="1"/>
</dbReference>
<evidence type="ECO:0000313" key="9">
    <source>
        <dbReference type="EMBL" id="CAB0003643.1"/>
    </source>
</evidence>
<comment type="similarity">
    <text evidence="2">Belongs to the TFB1 family.</text>
</comment>
<proteinExistence type="inferred from homology"/>
<dbReference type="InterPro" id="IPR035925">
    <property type="entry name" value="BSD_dom_sf"/>
</dbReference>
<dbReference type="InterPro" id="IPR005607">
    <property type="entry name" value="BSD_dom"/>
</dbReference>